<dbReference type="Proteomes" id="UP001165524">
    <property type="component" value="Unassembled WGS sequence"/>
</dbReference>
<dbReference type="EMBL" id="JALKII010000005">
    <property type="protein sequence ID" value="MCK0537914.1"/>
    <property type="molecule type" value="Genomic_DNA"/>
</dbReference>
<dbReference type="SUPFAM" id="SSF52540">
    <property type="entry name" value="P-loop containing nucleoside triphosphate hydrolases"/>
    <property type="match status" value="1"/>
</dbReference>
<dbReference type="InterPro" id="IPR038257">
    <property type="entry name" value="CRISPR-assoc_Cas3_HD_sf"/>
</dbReference>
<keyword evidence="4" id="KW-0479">Metal-binding</keyword>
<evidence type="ECO:0000256" key="4">
    <source>
        <dbReference type="ARBA" id="ARBA00022723"/>
    </source>
</evidence>
<comment type="caution">
    <text evidence="11">The sequence shown here is derived from an EMBL/GenBank/DDBJ whole genome shotgun (WGS) entry which is preliminary data.</text>
</comment>
<keyword evidence="3" id="KW-0540">Nuclease</keyword>
<dbReference type="CDD" id="cd09641">
    <property type="entry name" value="Cas3''_I"/>
    <property type="match status" value="1"/>
</dbReference>
<dbReference type="PANTHER" id="PTHR47963:SF9">
    <property type="entry name" value="CRISPR-ASSOCIATED ENDONUCLEASE_HELICASE CAS3"/>
    <property type="match status" value="1"/>
</dbReference>
<dbReference type="SMART" id="SM00490">
    <property type="entry name" value="HELICc"/>
    <property type="match status" value="1"/>
</dbReference>
<evidence type="ECO:0000313" key="11">
    <source>
        <dbReference type="EMBL" id="MCK0537914.1"/>
    </source>
</evidence>
<evidence type="ECO:0000256" key="3">
    <source>
        <dbReference type="ARBA" id="ARBA00022722"/>
    </source>
</evidence>
<dbReference type="Pfam" id="PF22590">
    <property type="entry name" value="Cas3-like_C_2"/>
    <property type="match status" value="1"/>
</dbReference>
<dbReference type="InterPro" id="IPR027417">
    <property type="entry name" value="P-loop_NTPase"/>
</dbReference>
<evidence type="ECO:0000256" key="7">
    <source>
        <dbReference type="ARBA" id="ARBA00022806"/>
    </source>
</evidence>
<dbReference type="InterPro" id="IPR001650">
    <property type="entry name" value="Helicase_C-like"/>
</dbReference>
<dbReference type="PANTHER" id="PTHR47963">
    <property type="entry name" value="DEAD-BOX ATP-DEPENDENT RNA HELICASE 47, MITOCHONDRIAL"/>
    <property type="match status" value="1"/>
</dbReference>
<dbReference type="SMART" id="SM00487">
    <property type="entry name" value="DEXDc"/>
    <property type="match status" value="1"/>
</dbReference>
<dbReference type="Gene3D" id="3.40.50.300">
    <property type="entry name" value="P-loop containing nucleotide triphosphate hydrolases"/>
    <property type="match status" value="2"/>
</dbReference>
<dbReference type="PROSITE" id="PS51643">
    <property type="entry name" value="HD_CAS3"/>
    <property type="match status" value="1"/>
</dbReference>
<name>A0ABT0E8F6_9GAMM</name>
<organism evidence="11 12">
    <name type="scientific">Alcanivorax quisquiliarum</name>
    <dbReference type="NCBI Taxonomy" id="2933565"/>
    <lineage>
        <taxon>Bacteria</taxon>
        <taxon>Pseudomonadati</taxon>
        <taxon>Pseudomonadota</taxon>
        <taxon>Gammaproteobacteria</taxon>
        <taxon>Oceanospirillales</taxon>
        <taxon>Alcanivoracaceae</taxon>
        <taxon>Alcanivorax</taxon>
    </lineage>
</organism>
<keyword evidence="9" id="KW-0051">Antiviral defense</keyword>
<comment type="similarity">
    <text evidence="2">In the central section; belongs to the CRISPR-associated helicase Cas3 family.</text>
</comment>
<keyword evidence="8" id="KW-0067">ATP-binding</keyword>
<dbReference type="Gene3D" id="1.10.3210.30">
    <property type="match status" value="1"/>
</dbReference>
<comment type="similarity">
    <text evidence="1">In the N-terminal section; belongs to the CRISPR-associated nuclease Cas3-HD family.</text>
</comment>
<keyword evidence="6" id="KW-0378">Hydrolase</keyword>
<dbReference type="InterPro" id="IPR050547">
    <property type="entry name" value="DEAD_box_RNA_helicases"/>
</dbReference>
<dbReference type="InterPro" id="IPR014001">
    <property type="entry name" value="Helicase_ATP-bd"/>
</dbReference>
<feature type="domain" description="HD Cas3-type" evidence="10">
    <location>
        <begin position="15"/>
        <end position="226"/>
    </location>
</feature>
<evidence type="ECO:0000256" key="9">
    <source>
        <dbReference type="ARBA" id="ARBA00023118"/>
    </source>
</evidence>
<evidence type="ECO:0000256" key="2">
    <source>
        <dbReference type="ARBA" id="ARBA00009046"/>
    </source>
</evidence>
<evidence type="ECO:0000256" key="5">
    <source>
        <dbReference type="ARBA" id="ARBA00022741"/>
    </source>
</evidence>
<dbReference type="Pfam" id="PF18019">
    <property type="entry name" value="Cas3_HD"/>
    <property type="match status" value="1"/>
</dbReference>
<evidence type="ECO:0000256" key="8">
    <source>
        <dbReference type="ARBA" id="ARBA00022840"/>
    </source>
</evidence>
<evidence type="ECO:0000256" key="1">
    <source>
        <dbReference type="ARBA" id="ARBA00006847"/>
    </source>
</evidence>
<keyword evidence="7" id="KW-0347">Helicase</keyword>
<dbReference type="NCBIfam" id="TIGR01596">
    <property type="entry name" value="cas3_HD"/>
    <property type="match status" value="1"/>
</dbReference>
<sequence>MTYRLYWGKAKPGAKGPSCHLLSWHSLDVAAVGWHLLAPDKPLTQILSARLDMSPGQLRRFFVFLLGLHDLGKFSRTFQSLARPEGVELAAPLERYEYTVRHDRLGMLLWRKCWLDWLDEGVLRWPEVALDRGQRQRRRNAIKALMNPFFGHHGQPVEADQLRLEVFFGSDEHVSDVESAKFFVAEWADLIAIDWPIEQLLSEEWLASFLSLSWTISGWATLSDWLGSNQEHFHYCQDRISLTEYWQRCALPRAEAALRETGFFQPLTPLPYDGLGAWFDDPEVVPTPLQKEAESLPIPSGPQLFILEDVTGAGKTEAACILAQRLLAAGHSEGLYFALPTMATSNAMYERLGSLHRRFYTPESNPSFVLAHGASRLNESFSAAIDNAQPYDLDYGPGEASATAQCNRWLADSRKKALLAEVGVGTIDQALMGVLPFRHQSLRLFGLTRKILIVDEVHAYDHYMQALLGRLLSHHARQGGSAVLLTATLPQAMRQALVAAWQAGLNLPPGSLECRDFPLLTQISGAAVREVSLESRPEVSREVGVEWLADEQQAIDIVMQAVEAGECIAWVRNTVDDAIRAYEAIRERHPQPERCLLFHSRFAMLDRQRIESDVLRRLGKTSAFDVRKGQVIVSTQVFQESLDCDVDLMISDLAPVDLLIQRAGRLQRHQRGPRRPPLLRVLAPEWSEDPDAQWLKRALPGTQAVYRDTSLLWLTQRVLRRLKAIRMPEEARALIESVYGAVVDEVPDDLHEARFEQRGLQKIAGSRAFYSALELEAGYVWDRHKWQEEQEIGTRLIDEPTVNVALLKRDAAGALALWAEGERHAEMLSQIKLRQSQARKLAELPARYLDQWEVLQEGYKALRFVQPWLAEEDAEVTYDKVLGCLFERPAEA</sequence>
<keyword evidence="5" id="KW-0547">Nucleotide-binding</keyword>
<dbReference type="RefSeq" id="WP_246951987.1">
    <property type="nucleotide sequence ID" value="NZ_JALKII010000005.1"/>
</dbReference>
<proteinExistence type="inferred from homology"/>
<evidence type="ECO:0000313" key="12">
    <source>
        <dbReference type="Proteomes" id="UP001165524"/>
    </source>
</evidence>
<keyword evidence="12" id="KW-1185">Reference proteome</keyword>
<dbReference type="NCBIfam" id="TIGR01587">
    <property type="entry name" value="cas3_core"/>
    <property type="match status" value="1"/>
</dbReference>
<dbReference type="InterPro" id="IPR054712">
    <property type="entry name" value="Cas3-like_dom"/>
</dbReference>
<dbReference type="InterPro" id="IPR006474">
    <property type="entry name" value="Helicase_Cas3_CRISPR-ass_core"/>
</dbReference>
<dbReference type="InterPro" id="IPR006483">
    <property type="entry name" value="CRISPR-assoc_Cas3_HD"/>
</dbReference>
<gene>
    <name evidence="11" type="primary">cas3</name>
    <name evidence="11" type="ORF">MU846_09340</name>
</gene>
<evidence type="ECO:0000259" key="10">
    <source>
        <dbReference type="PROSITE" id="PS51643"/>
    </source>
</evidence>
<evidence type="ECO:0000256" key="6">
    <source>
        <dbReference type="ARBA" id="ARBA00022801"/>
    </source>
</evidence>
<protein>
    <submittedName>
        <fullName evidence="11">CRISPR-associated helicase Cas3</fullName>
    </submittedName>
</protein>
<reference evidence="11" key="1">
    <citation type="submission" date="2022-04" db="EMBL/GenBank/DDBJ databases">
        <title>Alcanivorax sp. CY1518 draft genome sequence.</title>
        <authorList>
            <person name="Zhao G."/>
            <person name="An M."/>
        </authorList>
    </citation>
    <scope>NUCLEOTIDE SEQUENCE</scope>
    <source>
        <strain evidence="11">CY1518</strain>
    </source>
</reference>
<accession>A0ABT0E8F6</accession>